<evidence type="ECO:0000313" key="3">
    <source>
        <dbReference type="EMBL" id="KAE9524498.1"/>
    </source>
</evidence>
<protein>
    <recommendedName>
        <fullName evidence="2">Endonuclease/exonuclease/phosphatase domain-containing protein</fullName>
    </recommendedName>
</protein>
<comment type="caution">
    <text evidence="3">The sequence shown here is derived from an EMBL/GenBank/DDBJ whole genome shotgun (WGS) entry which is preliminary data.</text>
</comment>
<feature type="compositionally biased region" description="Polar residues" evidence="1">
    <location>
        <begin position="148"/>
        <end position="160"/>
    </location>
</feature>
<dbReference type="PANTHER" id="PTHR45749:SF21">
    <property type="entry name" value="DUF4371 DOMAIN-CONTAINING PROTEIN"/>
    <property type="match status" value="1"/>
</dbReference>
<accession>A0A6G0T267</accession>
<evidence type="ECO:0000313" key="4">
    <source>
        <dbReference type="Proteomes" id="UP000475862"/>
    </source>
</evidence>
<dbReference type="InterPro" id="IPR005135">
    <property type="entry name" value="Endo/exonuclease/phosphatase"/>
</dbReference>
<evidence type="ECO:0000259" key="2">
    <source>
        <dbReference type="Pfam" id="PF14529"/>
    </source>
</evidence>
<dbReference type="Pfam" id="PF14529">
    <property type="entry name" value="Exo_endo_phos_2"/>
    <property type="match status" value="1"/>
</dbReference>
<evidence type="ECO:0000256" key="1">
    <source>
        <dbReference type="SAM" id="MobiDB-lite"/>
    </source>
</evidence>
<dbReference type="InterPro" id="IPR036691">
    <property type="entry name" value="Endo/exonu/phosph_ase_sf"/>
</dbReference>
<organism evidence="3 4">
    <name type="scientific">Aphis glycines</name>
    <name type="common">Soybean aphid</name>
    <dbReference type="NCBI Taxonomy" id="307491"/>
    <lineage>
        <taxon>Eukaryota</taxon>
        <taxon>Metazoa</taxon>
        <taxon>Ecdysozoa</taxon>
        <taxon>Arthropoda</taxon>
        <taxon>Hexapoda</taxon>
        <taxon>Insecta</taxon>
        <taxon>Pterygota</taxon>
        <taxon>Neoptera</taxon>
        <taxon>Paraneoptera</taxon>
        <taxon>Hemiptera</taxon>
        <taxon>Sternorrhyncha</taxon>
        <taxon>Aphidomorpha</taxon>
        <taxon>Aphidoidea</taxon>
        <taxon>Aphididae</taxon>
        <taxon>Aphidini</taxon>
        <taxon>Aphis</taxon>
        <taxon>Aphis</taxon>
    </lineage>
</organism>
<name>A0A6G0T267_APHGL</name>
<gene>
    <name evidence="3" type="ORF">AGLY_015086</name>
</gene>
<dbReference type="AlphaFoldDB" id="A0A6G0T267"/>
<dbReference type="Gene3D" id="3.60.10.10">
    <property type="entry name" value="Endonuclease/exonuclease/phosphatase"/>
    <property type="match status" value="1"/>
</dbReference>
<reference evidence="3 4" key="1">
    <citation type="submission" date="2019-08" db="EMBL/GenBank/DDBJ databases">
        <title>The genome of the soybean aphid Biotype 1, its phylome, world population structure and adaptation to the North American continent.</title>
        <authorList>
            <person name="Giordano R."/>
            <person name="Donthu R.K."/>
            <person name="Hernandez A.G."/>
            <person name="Wright C.L."/>
            <person name="Zimin A.V."/>
        </authorList>
    </citation>
    <scope>NUCLEOTIDE SEQUENCE [LARGE SCALE GENOMIC DNA]</scope>
    <source>
        <tissue evidence="3">Whole aphids</tissue>
    </source>
</reference>
<dbReference type="OrthoDB" id="6856253at2759"/>
<feature type="domain" description="Endonuclease/exonuclease/phosphatase" evidence="2">
    <location>
        <begin position="216"/>
        <end position="312"/>
    </location>
</feature>
<dbReference type="SUPFAM" id="SSF56219">
    <property type="entry name" value="DNase I-like"/>
    <property type="match status" value="1"/>
</dbReference>
<dbReference type="EMBL" id="VYZN01000066">
    <property type="protein sequence ID" value="KAE9524498.1"/>
    <property type="molecule type" value="Genomic_DNA"/>
</dbReference>
<proteinExistence type="predicted"/>
<dbReference type="GO" id="GO:0003824">
    <property type="term" value="F:catalytic activity"/>
    <property type="evidence" value="ECO:0007669"/>
    <property type="project" value="InterPro"/>
</dbReference>
<dbReference type="PANTHER" id="PTHR45749">
    <property type="match status" value="1"/>
</dbReference>
<sequence length="552" mass="62894">MYGMLKCERDRCKLNVIMYGLPESTSSDQHTKINDDKIIVRDVFSKLSADVHTEFKPLRLGKPTSTSSRPLKVIFGSYEAVSAVLSSYHLAKTQKLSLLPLTSLVRDRTILERQQLRTFHVELDRRVAAGEHNLTITFKNGSPCIISRSKTTSDSSNTPNHKQHQHPHRYQPQWILPELLRPSSPQTSSYNRGGGVLVAIRKDLASSPLFIPNISIDVYIPPSSPVEHYNTHLNTIDFIVQKYPNHSLILTGDYNLPFISWSNDTHGLCFLTQSISEYTSIPERLAIHGFYQHDYILNSHHSLLDLIFSNLSSLIVNHALDAAVPADPYHPPLSKIDSPKSLSRFVPGHREGWSEHIKGNFKDLVKLVSQFSPSLAVYIERLQIQGRNQISFISWQRQNQLISSVSKCINESIKKELGHTNFFCVSIDTTFNSSRREQLAFIVRYICTNEHSLVIREWLLGLRETSMTTDRQLFSVFQELFIENDMNWKLLLVGQSYDRSQQNALSLVIVQMSSCSANAVDTFGNLEQLYSLISTSKKRVAIYENMQKEKKS</sequence>
<dbReference type="Proteomes" id="UP000475862">
    <property type="component" value="Unassembled WGS sequence"/>
</dbReference>
<keyword evidence="4" id="KW-1185">Reference proteome</keyword>
<feature type="region of interest" description="Disordered" evidence="1">
    <location>
        <begin position="147"/>
        <end position="169"/>
    </location>
</feature>